<sequence length="115" mass="13727">MLPNLGKLVTYCICKKSKKIGQSNKSNKDHICLNIIKTIYFLMCIYIRTFFLIIIYAHKKKFKKDEYEEMHFIDDDGINNNCDYGKKSRRKCMHGQMFVLVRIFLSRSSSMPRRM</sequence>
<feature type="transmembrane region" description="Helical" evidence="1">
    <location>
        <begin position="39"/>
        <end position="57"/>
    </location>
</feature>
<dbReference type="EMBL" id="HG994357">
    <property type="protein sequence ID" value="CAF2125486.1"/>
    <property type="molecule type" value="Genomic_DNA"/>
</dbReference>
<evidence type="ECO:0000256" key="1">
    <source>
        <dbReference type="SAM" id="Phobius"/>
    </source>
</evidence>
<protein>
    <submittedName>
        <fullName evidence="2">(rape) hypothetical protein</fullName>
    </submittedName>
</protein>
<keyword evidence="1" id="KW-1133">Transmembrane helix</keyword>
<proteinExistence type="predicted"/>
<name>A0A816VWT9_BRANA</name>
<keyword evidence="1" id="KW-0472">Membrane</keyword>
<keyword evidence="1" id="KW-0812">Transmembrane</keyword>
<dbReference type="Proteomes" id="UP001295469">
    <property type="component" value="Chromosome A03"/>
</dbReference>
<evidence type="ECO:0000313" key="2">
    <source>
        <dbReference type="EMBL" id="CAF2125486.1"/>
    </source>
</evidence>
<dbReference type="SMR" id="A0A816VWT9"/>
<reference evidence="2" key="1">
    <citation type="submission" date="2021-01" db="EMBL/GenBank/DDBJ databases">
        <authorList>
            <consortium name="Genoscope - CEA"/>
            <person name="William W."/>
        </authorList>
    </citation>
    <scope>NUCLEOTIDE SEQUENCE</scope>
</reference>
<dbReference type="AlphaFoldDB" id="A0A816VWT9"/>
<gene>
    <name evidence="2" type="ORF">DARMORV10_A03P30530.1</name>
</gene>
<accession>A0A816VWT9</accession>
<organism evidence="2">
    <name type="scientific">Brassica napus</name>
    <name type="common">Rape</name>
    <dbReference type="NCBI Taxonomy" id="3708"/>
    <lineage>
        <taxon>Eukaryota</taxon>
        <taxon>Viridiplantae</taxon>
        <taxon>Streptophyta</taxon>
        <taxon>Embryophyta</taxon>
        <taxon>Tracheophyta</taxon>
        <taxon>Spermatophyta</taxon>
        <taxon>Magnoliopsida</taxon>
        <taxon>eudicotyledons</taxon>
        <taxon>Gunneridae</taxon>
        <taxon>Pentapetalae</taxon>
        <taxon>rosids</taxon>
        <taxon>malvids</taxon>
        <taxon>Brassicales</taxon>
        <taxon>Brassicaceae</taxon>
        <taxon>Brassiceae</taxon>
        <taxon>Brassica</taxon>
    </lineage>
</organism>